<accession>A0A1I2UMP7</accession>
<dbReference type="AlphaFoldDB" id="A0A1I2UMP7"/>
<dbReference type="EMBL" id="FOOT01000003">
    <property type="protein sequence ID" value="SFG76051.1"/>
    <property type="molecule type" value="Genomic_DNA"/>
</dbReference>
<gene>
    <name evidence="1" type="ORF">SAMN05421739_103530</name>
</gene>
<proteinExistence type="predicted"/>
<dbReference type="RefSeq" id="WP_092101345.1">
    <property type="nucleotide sequence ID" value="NZ_FOOT01000003.1"/>
</dbReference>
<name>A0A1I2UMP7_9BACT</name>
<evidence type="ECO:0000313" key="1">
    <source>
        <dbReference type="EMBL" id="SFG76051.1"/>
    </source>
</evidence>
<organism evidence="1 2">
    <name type="scientific">Pontibacter chinhatensis</name>
    <dbReference type="NCBI Taxonomy" id="1436961"/>
    <lineage>
        <taxon>Bacteria</taxon>
        <taxon>Pseudomonadati</taxon>
        <taxon>Bacteroidota</taxon>
        <taxon>Cytophagia</taxon>
        <taxon>Cytophagales</taxon>
        <taxon>Hymenobacteraceae</taxon>
        <taxon>Pontibacter</taxon>
    </lineage>
</organism>
<protein>
    <submittedName>
        <fullName evidence="1">Uncharacterized protein</fullName>
    </submittedName>
</protein>
<reference evidence="2" key="1">
    <citation type="submission" date="2016-10" db="EMBL/GenBank/DDBJ databases">
        <authorList>
            <person name="Varghese N."/>
            <person name="Submissions S."/>
        </authorList>
    </citation>
    <scope>NUCLEOTIDE SEQUENCE [LARGE SCALE GENOMIC DNA]</scope>
    <source>
        <strain evidence="2">LP51</strain>
    </source>
</reference>
<keyword evidence="2" id="KW-1185">Reference proteome</keyword>
<evidence type="ECO:0000313" key="2">
    <source>
        <dbReference type="Proteomes" id="UP000198724"/>
    </source>
</evidence>
<dbReference type="Proteomes" id="UP000198724">
    <property type="component" value="Unassembled WGS sequence"/>
</dbReference>
<dbReference type="OrthoDB" id="962520at2"/>
<sequence length="134" mass="15216">MIAVSNNQYYGLNYDRTKNRIYLRINNYWKSPDVVPTYMSDWDQVIELAKPGFTLLADFRNMLTHPTSVKEMHEAIANRLAESNISYVAEVSLTDRIAVLQVSGVWKQIGKGSIKVADIVLGEHILDQLMGAEQ</sequence>